<keyword evidence="2" id="KW-0806">Transcription termination</keyword>
<dbReference type="FunFam" id="1.25.70.10:FF:000001">
    <property type="entry name" value="Mitochondrial transcription termination factor-like"/>
    <property type="match status" value="1"/>
</dbReference>
<evidence type="ECO:0000256" key="1">
    <source>
        <dbReference type="ARBA" id="ARBA00007692"/>
    </source>
</evidence>
<dbReference type="GO" id="GO:0003676">
    <property type="term" value="F:nucleic acid binding"/>
    <property type="evidence" value="ECO:0007669"/>
    <property type="project" value="InterPro"/>
</dbReference>
<name>A0A834GBK4_RHOSS</name>
<evidence type="ECO:0000256" key="3">
    <source>
        <dbReference type="ARBA" id="ARBA00022946"/>
    </source>
</evidence>
<dbReference type="AlphaFoldDB" id="A0A834GBK4"/>
<dbReference type="GO" id="GO:0006353">
    <property type="term" value="P:DNA-templated transcription termination"/>
    <property type="evidence" value="ECO:0007669"/>
    <property type="project" value="UniProtKB-KW"/>
</dbReference>
<gene>
    <name evidence="4" type="ORF">RHSIM_Rhsim10G0153500</name>
</gene>
<evidence type="ECO:0000313" key="4">
    <source>
        <dbReference type="EMBL" id="KAF7130331.1"/>
    </source>
</evidence>
<dbReference type="PANTHER" id="PTHR13068">
    <property type="entry name" value="CGI-12 PROTEIN-RELATED"/>
    <property type="match status" value="1"/>
</dbReference>
<keyword evidence="3" id="KW-0809">Transit peptide</keyword>
<dbReference type="SMART" id="SM00733">
    <property type="entry name" value="Mterf"/>
    <property type="match status" value="7"/>
</dbReference>
<keyword evidence="2" id="KW-0804">Transcription</keyword>
<dbReference type="OrthoDB" id="637682at2759"/>
<comment type="similarity">
    <text evidence="1">Belongs to the mTERF family.</text>
</comment>
<keyword evidence="2" id="KW-0805">Transcription regulation</keyword>
<accession>A0A834GBK4</accession>
<proteinExistence type="inferred from homology"/>
<dbReference type="InterPro" id="IPR038538">
    <property type="entry name" value="MTERF_sf"/>
</dbReference>
<dbReference type="Pfam" id="PF02536">
    <property type="entry name" value="mTERF"/>
    <property type="match status" value="2"/>
</dbReference>
<dbReference type="Proteomes" id="UP000626092">
    <property type="component" value="Unassembled WGS sequence"/>
</dbReference>
<keyword evidence="5" id="KW-1185">Reference proteome</keyword>
<dbReference type="Gene3D" id="1.25.70.10">
    <property type="entry name" value="Transcription termination factor 3, mitochondrial"/>
    <property type="match status" value="1"/>
</dbReference>
<reference evidence="4" key="1">
    <citation type="submission" date="2019-11" db="EMBL/GenBank/DDBJ databases">
        <authorList>
            <person name="Liu Y."/>
            <person name="Hou J."/>
            <person name="Li T.-Q."/>
            <person name="Guan C.-H."/>
            <person name="Wu X."/>
            <person name="Wu H.-Z."/>
            <person name="Ling F."/>
            <person name="Zhang R."/>
            <person name="Shi X.-G."/>
            <person name="Ren J.-P."/>
            <person name="Chen E.-F."/>
            <person name="Sun J.-M."/>
        </authorList>
    </citation>
    <scope>NUCLEOTIDE SEQUENCE</scope>
    <source>
        <strain evidence="4">Adult_tree_wgs_1</strain>
        <tissue evidence="4">Leaves</tissue>
    </source>
</reference>
<dbReference type="InterPro" id="IPR003690">
    <property type="entry name" value="MTERF"/>
</dbReference>
<evidence type="ECO:0000313" key="5">
    <source>
        <dbReference type="Proteomes" id="UP000626092"/>
    </source>
</evidence>
<dbReference type="PANTHER" id="PTHR13068:SF173">
    <property type="entry name" value="EMB|CAB62602.1"/>
    <property type="match status" value="1"/>
</dbReference>
<comment type="caution">
    <text evidence="4">The sequence shown here is derived from an EMBL/GenBank/DDBJ whole genome shotgun (WGS) entry which is preliminary data.</text>
</comment>
<protein>
    <submittedName>
        <fullName evidence="4">Uncharacterized protein</fullName>
    </submittedName>
</protein>
<sequence length="375" mass="42950">MQNLFLKSLYPKPNYSTFLCFFSSVSSLTHSPSSNQSLSNFLIETLAFSEPRAVSICNRFPPSKTLQKPLAVVLFLRQFGLSDVQIQSSIRVFPNILFSDVEKTLKPKLQFFQDLGLTGPELGKFISKHSRILHDSLEEKWIPCINVIKKTLVNDKNNQDLIRVLLKSRWFVSNPESKLKRSIAFLESCGIVGSQLAMLLTSKPWLFFQKEQALRDLISRVLDMGFSVDSRMLVHAVHAVSGISGETFSRKVEVFRSFGFSMDECMDMFRRAPGILRPSEDKLKFKIDFFLNDAKLDRCALVSGPNCLAYSMENRVIPRYRVLQVIKSKRLLQKGPSFLFVLRLSEEEFLRKFISRFRDDGEELLGTYKGNPLDS</sequence>
<evidence type="ECO:0000256" key="2">
    <source>
        <dbReference type="ARBA" id="ARBA00022472"/>
    </source>
</evidence>
<dbReference type="EMBL" id="WJXA01000010">
    <property type="protein sequence ID" value="KAF7130331.1"/>
    <property type="molecule type" value="Genomic_DNA"/>
</dbReference>
<organism evidence="4 5">
    <name type="scientific">Rhododendron simsii</name>
    <name type="common">Sims's rhododendron</name>
    <dbReference type="NCBI Taxonomy" id="118357"/>
    <lineage>
        <taxon>Eukaryota</taxon>
        <taxon>Viridiplantae</taxon>
        <taxon>Streptophyta</taxon>
        <taxon>Embryophyta</taxon>
        <taxon>Tracheophyta</taxon>
        <taxon>Spermatophyta</taxon>
        <taxon>Magnoliopsida</taxon>
        <taxon>eudicotyledons</taxon>
        <taxon>Gunneridae</taxon>
        <taxon>Pentapetalae</taxon>
        <taxon>asterids</taxon>
        <taxon>Ericales</taxon>
        <taxon>Ericaceae</taxon>
        <taxon>Ericoideae</taxon>
        <taxon>Rhodoreae</taxon>
        <taxon>Rhododendron</taxon>
    </lineage>
</organism>